<keyword evidence="2" id="KW-1185">Reference proteome</keyword>
<organism evidence="1 2">
    <name type="scientific">Anopheles albimanus</name>
    <name type="common">New world malaria mosquito</name>
    <dbReference type="NCBI Taxonomy" id="7167"/>
    <lineage>
        <taxon>Eukaryota</taxon>
        <taxon>Metazoa</taxon>
        <taxon>Ecdysozoa</taxon>
        <taxon>Arthropoda</taxon>
        <taxon>Hexapoda</taxon>
        <taxon>Insecta</taxon>
        <taxon>Pterygota</taxon>
        <taxon>Neoptera</taxon>
        <taxon>Endopterygota</taxon>
        <taxon>Diptera</taxon>
        <taxon>Nematocera</taxon>
        <taxon>Culicoidea</taxon>
        <taxon>Culicidae</taxon>
        <taxon>Anophelinae</taxon>
        <taxon>Anopheles</taxon>
    </lineage>
</organism>
<reference evidence="1" key="2">
    <citation type="submission" date="2022-08" db="UniProtKB">
        <authorList>
            <consortium name="EnsemblMetazoa"/>
        </authorList>
    </citation>
    <scope>IDENTIFICATION</scope>
    <source>
        <strain evidence="1">STECLA/ALBI9_A</strain>
    </source>
</reference>
<dbReference type="VEuPathDB" id="VectorBase:AALB20_032357"/>
<dbReference type="SUPFAM" id="SSF50494">
    <property type="entry name" value="Trypsin-like serine proteases"/>
    <property type="match status" value="1"/>
</dbReference>
<proteinExistence type="predicted"/>
<dbReference type="EnsemblMetazoa" id="AALB010731-RA">
    <property type="protein sequence ID" value="AALB010731-PA"/>
    <property type="gene ID" value="AALB010731"/>
</dbReference>
<evidence type="ECO:0000313" key="2">
    <source>
        <dbReference type="Proteomes" id="UP000069272"/>
    </source>
</evidence>
<name>A0A182FVZ6_ANOAL</name>
<accession>A0A182FVZ6</accession>
<reference evidence="1 2" key="1">
    <citation type="journal article" date="2017" name="G3 (Bethesda)">
        <title>The Physical Genome Mapping of Anopheles albimanus Corrected Scaffold Misassemblies and Identified Interarm Rearrangements in Genus Anopheles.</title>
        <authorList>
            <person name="Artemov G.N."/>
            <person name="Peery A.N."/>
            <person name="Jiang X."/>
            <person name="Tu Z."/>
            <person name="Stegniy V.N."/>
            <person name="Sharakhova M.V."/>
            <person name="Sharakhov I.V."/>
        </authorList>
    </citation>
    <scope>NUCLEOTIDE SEQUENCE [LARGE SCALE GENOMIC DNA]</scope>
    <source>
        <strain evidence="1 2">ALBI9_A</strain>
    </source>
</reference>
<dbReference type="Proteomes" id="UP000069272">
    <property type="component" value="Chromosome 3R"/>
</dbReference>
<evidence type="ECO:0000313" key="1">
    <source>
        <dbReference type="EnsemblMetazoa" id="AALB010731-PA"/>
    </source>
</evidence>
<sequence length="160" mass="17260">MKLCSSVHFILLIVLWAGYFTKAQEQEEIFDTESDLGSANPIDDVVQQFGNTQSSDVNRVGRIYSGVPATSANQPYAALIVANSDSGGSQLAGAIINNTQVLTSASGLLSLGNITSHSMEPRTTYSTDDDNNYYTNDINYYGNDTDYNANDSNNYSVDSG</sequence>
<dbReference type="AlphaFoldDB" id="A0A182FVZ6"/>
<dbReference type="InterPro" id="IPR009003">
    <property type="entry name" value="Peptidase_S1_PA"/>
</dbReference>
<dbReference type="VEuPathDB" id="VectorBase:AALB010731"/>
<protein>
    <submittedName>
        <fullName evidence="1">Uncharacterized protein</fullName>
    </submittedName>
</protein>